<dbReference type="EMBL" id="CP003742">
    <property type="protein sequence ID" value="AGI73823.1"/>
    <property type="molecule type" value="Genomic_DNA"/>
</dbReference>
<proteinExistence type="predicted"/>
<keyword evidence="2" id="KW-1185">Reference proteome</keyword>
<organism evidence="1 2">
    <name type="scientific">Octadecabacter arcticus 238</name>
    <dbReference type="NCBI Taxonomy" id="391616"/>
    <lineage>
        <taxon>Bacteria</taxon>
        <taxon>Pseudomonadati</taxon>
        <taxon>Pseudomonadota</taxon>
        <taxon>Alphaproteobacteria</taxon>
        <taxon>Rhodobacterales</taxon>
        <taxon>Roseobacteraceae</taxon>
        <taxon>Octadecabacter</taxon>
    </lineage>
</organism>
<dbReference type="AlphaFoldDB" id="M9RQ01"/>
<evidence type="ECO:0000313" key="2">
    <source>
        <dbReference type="Proteomes" id="UP000004688"/>
    </source>
</evidence>
<name>M9RQ01_9RHOB</name>
<evidence type="ECO:0000313" key="1">
    <source>
        <dbReference type="EMBL" id="AGI73823.1"/>
    </source>
</evidence>
<reference evidence="1 2" key="1">
    <citation type="journal article" date="2013" name="PLoS ONE">
        <title>Poles Apart: Arctic and Antarctic Octadecabacter strains Share High Genome Plasticity and a New Type of Xanthorhodopsin.</title>
        <authorList>
            <person name="Vollmers J."/>
            <person name="Voget S."/>
            <person name="Dietrich S."/>
            <person name="Gollnow K."/>
            <person name="Smits M."/>
            <person name="Meyer K."/>
            <person name="Brinkhoff T."/>
            <person name="Simon M."/>
            <person name="Daniel R."/>
        </authorList>
    </citation>
    <scope>NUCLEOTIDE SEQUENCE [LARGE SCALE GENOMIC DNA]</scope>
    <source>
        <strain evidence="1 2">238</strain>
    </source>
</reference>
<sequence length="140" mass="13437">MPGGPGGVGELIVNASRATVSAVAGYPDRRPSPPYGSNFDTIFAAPGGGPGQAGRGDTYDIYHRVTNTQTGAIAAAYPHGGGGGGWGAAGGAGGSHLTGDINGSYTVGGNPGAAGGKAIKTNGHPVTWLGGSDRAYGAIG</sequence>
<dbReference type="STRING" id="391616.OA238_c38780"/>
<dbReference type="HOGENOM" id="CLU_1833146_0_0_5"/>
<dbReference type="Proteomes" id="UP000004688">
    <property type="component" value="Chromosome"/>
</dbReference>
<gene>
    <name evidence="1" type="ORF">OA238_c38780</name>
</gene>
<accession>M9RQ01</accession>
<protein>
    <submittedName>
        <fullName evidence="1">Uncharacterized protein</fullName>
    </submittedName>
</protein>
<dbReference type="KEGG" id="oar:OA238_c38780"/>